<comment type="caution">
    <text evidence="1">The sequence shown here is derived from an EMBL/GenBank/DDBJ whole genome shotgun (WGS) entry which is preliminary data.</text>
</comment>
<evidence type="ECO:0000313" key="1">
    <source>
        <dbReference type="EMBL" id="KAK9028385.1"/>
    </source>
</evidence>
<dbReference type="Proteomes" id="UP001396334">
    <property type="component" value="Unassembled WGS sequence"/>
</dbReference>
<dbReference type="PANTHER" id="PTHR33116:SF86">
    <property type="entry name" value="REVERSE TRANSCRIPTASE DOMAIN-CONTAINING PROTEIN"/>
    <property type="match status" value="1"/>
</dbReference>
<keyword evidence="2" id="KW-1185">Reference proteome</keyword>
<sequence length="141" mass="15783">MERLSHDINAKVELKLWKPIVLGRRGPRSNLAQILGFEVANDLGKYLGAPLLHKPVTKNTFAYLLDKMKAKLSGLCDNMEKIICHFVWGSSANGKGLSLVNWEVMTEPLKTGGMGSRKLRQQNMAFMMKIAYQFVCPSLST</sequence>
<organism evidence="1 2">
    <name type="scientific">Hibiscus sabdariffa</name>
    <name type="common">roselle</name>
    <dbReference type="NCBI Taxonomy" id="183260"/>
    <lineage>
        <taxon>Eukaryota</taxon>
        <taxon>Viridiplantae</taxon>
        <taxon>Streptophyta</taxon>
        <taxon>Embryophyta</taxon>
        <taxon>Tracheophyta</taxon>
        <taxon>Spermatophyta</taxon>
        <taxon>Magnoliopsida</taxon>
        <taxon>eudicotyledons</taxon>
        <taxon>Gunneridae</taxon>
        <taxon>Pentapetalae</taxon>
        <taxon>rosids</taxon>
        <taxon>malvids</taxon>
        <taxon>Malvales</taxon>
        <taxon>Malvaceae</taxon>
        <taxon>Malvoideae</taxon>
        <taxon>Hibiscus</taxon>
    </lineage>
</organism>
<reference evidence="1 2" key="1">
    <citation type="journal article" date="2024" name="G3 (Bethesda)">
        <title>Genome assembly of Hibiscus sabdariffa L. provides insights into metabolisms of medicinal natural products.</title>
        <authorList>
            <person name="Kim T."/>
        </authorList>
    </citation>
    <scope>NUCLEOTIDE SEQUENCE [LARGE SCALE GENOMIC DNA]</scope>
    <source>
        <strain evidence="1">TK-2024</strain>
        <tissue evidence="1">Old leaves</tissue>
    </source>
</reference>
<dbReference type="PANTHER" id="PTHR33116">
    <property type="entry name" value="REVERSE TRANSCRIPTASE ZINC-BINDING DOMAIN-CONTAINING PROTEIN-RELATED-RELATED"/>
    <property type="match status" value="1"/>
</dbReference>
<evidence type="ECO:0000313" key="2">
    <source>
        <dbReference type="Proteomes" id="UP001396334"/>
    </source>
</evidence>
<dbReference type="EMBL" id="JBBPBN010000012">
    <property type="protein sequence ID" value="KAK9028385.1"/>
    <property type="molecule type" value="Genomic_DNA"/>
</dbReference>
<name>A0ABR2STM5_9ROSI</name>
<protein>
    <submittedName>
        <fullName evidence="1">Uncharacterized protein</fullName>
    </submittedName>
</protein>
<gene>
    <name evidence="1" type="ORF">V6N11_068191</name>
</gene>
<accession>A0ABR2STM5</accession>
<proteinExistence type="predicted"/>